<keyword evidence="4" id="KW-1185">Reference proteome</keyword>
<sequence>MVYVYLLECKDGSLYTGIANDLNKRIREHRTGRGAKYTRGRGPLHLRYVELQLDKGDALRREREIKKMSRRQKLLLLETLCLLPDADAGS</sequence>
<dbReference type="CDD" id="cd10456">
    <property type="entry name" value="GIY-YIG_UPF0213"/>
    <property type="match status" value="1"/>
</dbReference>
<feature type="domain" description="GIY-YIG" evidence="2">
    <location>
        <begin position="1"/>
        <end position="75"/>
    </location>
</feature>
<dbReference type="eggNOG" id="COG2827">
    <property type="taxonomic scope" value="Bacteria"/>
</dbReference>
<gene>
    <name evidence="3" type="ORF">EL26_00370</name>
</gene>
<dbReference type="InterPro" id="IPR035901">
    <property type="entry name" value="GIY-YIG_endonuc_sf"/>
</dbReference>
<comment type="similarity">
    <text evidence="1">Belongs to the UPF0213 family.</text>
</comment>
<evidence type="ECO:0000259" key="2">
    <source>
        <dbReference type="PROSITE" id="PS50164"/>
    </source>
</evidence>
<dbReference type="Pfam" id="PF01541">
    <property type="entry name" value="GIY-YIG"/>
    <property type="match status" value="1"/>
</dbReference>
<dbReference type="STRING" id="1157490.EL26_00370"/>
<evidence type="ECO:0000313" key="4">
    <source>
        <dbReference type="Proteomes" id="UP000027931"/>
    </source>
</evidence>
<protein>
    <recommendedName>
        <fullName evidence="2">GIY-YIG domain-containing protein</fullName>
    </recommendedName>
</protein>
<dbReference type="Gene3D" id="3.40.1440.10">
    <property type="entry name" value="GIY-YIG endonuclease"/>
    <property type="match status" value="1"/>
</dbReference>
<evidence type="ECO:0000313" key="3">
    <source>
        <dbReference type="EMBL" id="KEO85054.1"/>
    </source>
</evidence>
<dbReference type="EMBL" id="JMIR01000001">
    <property type="protein sequence ID" value="KEO85054.1"/>
    <property type="molecule type" value="Genomic_DNA"/>
</dbReference>
<accession>A0A074LVL2</accession>
<dbReference type="RefSeq" id="WP_038083224.1">
    <property type="nucleotide sequence ID" value="NZ_JMIR01000001.1"/>
</dbReference>
<proteinExistence type="inferred from homology"/>
<dbReference type="InterPro" id="IPR050190">
    <property type="entry name" value="UPF0213_domain"/>
</dbReference>
<dbReference type="SUPFAM" id="SSF82771">
    <property type="entry name" value="GIY-YIG endonuclease"/>
    <property type="match status" value="1"/>
</dbReference>
<dbReference type="AlphaFoldDB" id="A0A074LVL2"/>
<dbReference type="PANTHER" id="PTHR34477">
    <property type="entry name" value="UPF0213 PROTEIN YHBQ"/>
    <property type="match status" value="1"/>
</dbReference>
<reference evidence="3 4" key="1">
    <citation type="journal article" date="2013" name="Int. J. Syst. Evol. Microbiol.">
        <title>Tumebacillus flagellatus sp. nov., an alpha-amylase/pullulanase-producing bacterium isolated from cassava wastewater.</title>
        <authorList>
            <person name="Wang Q."/>
            <person name="Xie N."/>
            <person name="Qin Y."/>
            <person name="Shen N."/>
            <person name="Zhu J."/>
            <person name="Mi H."/>
            <person name="Huang R."/>
        </authorList>
    </citation>
    <scope>NUCLEOTIDE SEQUENCE [LARGE SCALE GENOMIC DNA]</scope>
    <source>
        <strain evidence="3 4">GST4</strain>
    </source>
</reference>
<name>A0A074LVL2_9BACL</name>
<evidence type="ECO:0000256" key="1">
    <source>
        <dbReference type="ARBA" id="ARBA00007435"/>
    </source>
</evidence>
<dbReference type="PROSITE" id="PS50164">
    <property type="entry name" value="GIY_YIG"/>
    <property type="match status" value="1"/>
</dbReference>
<comment type="caution">
    <text evidence="3">The sequence shown here is derived from an EMBL/GenBank/DDBJ whole genome shotgun (WGS) entry which is preliminary data.</text>
</comment>
<dbReference type="OrthoDB" id="9807770at2"/>
<dbReference type="Proteomes" id="UP000027931">
    <property type="component" value="Unassembled WGS sequence"/>
</dbReference>
<organism evidence="3 4">
    <name type="scientific">Tumebacillus flagellatus</name>
    <dbReference type="NCBI Taxonomy" id="1157490"/>
    <lineage>
        <taxon>Bacteria</taxon>
        <taxon>Bacillati</taxon>
        <taxon>Bacillota</taxon>
        <taxon>Bacilli</taxon>
        <taxon>Bacillales</taxon>
        <taxon>Alicyclobacillaceae</taxon>
        <taxon>Tumebacillus</taxon>
    </lineage>
</organism>
<dbReference type="PANTHER" id="PTHR34477:SF1">
    <property type="entry name" value="UPF0213 PROTEIN YHBQ"/>
    <property type="match status" value="1"/>
</dbReference>
<dbReference type="InterPro" id="IPR000305">
    <property type="entry name" value="GIY-YIG_endonuc"/>
</dbReference>